<dbReference type="PROSITE" id="PS00122">
    <property type="entry name" value="CARBOXYLESTERASE_B_1"/>
    <property type="match status" value="1"/>
</dbReference>
<evidence type="ECO:0000256" key="5">
    <source>
        <dbReference type="ARBA" id="ARBA00023180"/>
    </source>
</evidence>
<dbReference type="EMBL" id="JAQQBS010001422">
    <property type="protein sequence ID" value="KAK0165817.1"/>
    <property type="molecule type" value="Genomic_DNA"/>
</dbReference>
<organism evidence="8 9">
    <name type="scientific">Microctonus aethiopoides</name>
    <dbReference type="NCBI Taxonomy" id="144406"/>
    <lineage>
        <taxon>Eukaryota</taxon>
        <taxon>Metazoa</taxon>
        <taxon>Ecdysozoa</taxon>
        <taxon>Arthropoda</taxon>
        <taxon>Hexapoda</taxon>
        <taxon>Insecta</taxon>
        <taxon>Pterygota</taxon>
        <taxon>Neoptera</taxon>
        <taxon>Endopterygota</taxon>
        <taxon>Hymenoptera</taxon>
        <taxon>Apocrita</taxon>
        <taxon>Ichneumonoidea</taxon>
        <taxon>Braconidae</taxon>
        <taxon>Euphorinae</taxon>
        <taxon>Microctonus</taxon>
    </lineage>
</organism>
<dbReference type="InterPro" id="IPR050309">
    <property type="entry name" value="Type-B_Carboxylest/Lipase"/>
</dbReference>
<name>A0AA39FA75_9HYME</name>
<protein>
    <recommendedName>
        <fullName evidence="6">Carboxylic ester hydrolase</fullName>
        <ecNumber evidence="6">3.1.1.-</ecNumber>
    </recommendedName>
</protein>
<evidence type="ECO:0000313" key="9">
    <source>
        <dbReference type="Proteomes" id="UP001168990"/>
    </source>
</evidence>
<evidence type="ECO:0000313" key="8">
    <source>
        <dbReference type="EMBL" id="KAK0165817.1"/>
    </source>
</evidence>
<evidence type="ECO:0000256" key="6">
    <source>
        <dbReference type="RuleBase" id="RU361235"/>
    </source>
</evidence>
<dbReference type="PANTHER" id="PTHR11559">
    <property type="entry name" value="CARBOXYLESTERASE"/>
    <property type="match status" value="1"/>
</dbReference>
<dbReference type="PROSITE" id="PS00941">
    <property type="entry name" value="CARBOXYLESTERASE_B_2"/>
    <property type="match status" value="1"/>
</dbReference>
<proteinExistence type="inferred from homology"/>
<sequence>MNDPIVKVNQGKLRGVYEKNLNGKNFIAFRGVPYAKPPVGNLRFKDPEPLESWSGIRDAVAFSDRCAQQDWFTRAIVGSDDCLYLNVYTPTLNPSEPKAVMVWIHGGAFIFGSGEDDMYGPDYLIEKDIVLVTINYRLGIFGFLNAEDEEAPGNQGLKDQVQALRWIQQNISQFGGDPNNVTIFGESAGGASVHYLTISPLTQGLFHKAIIQSGVAINPWASSPKSPMESVTKLAAVLDKDISDVKEFINYLRTLDISCLIEAEAKIRNRQDKILAIHPFIPSIDSKAKNPFLSIQLNEAIKNGIKVPSMCGYMSHEGIIVIAGMNDDMYNEINADPENLLIHPTAKKILNKYNLTVNDVKQFYFGDEKMSSKNIEKIVDALSTIHFILGIHDVIDIQSKVPDVPMYIYKFEYEVETSLLKKFLNVDVKGTCHGEEMSFLFYQKLTKLLDKPIAIPGSIEHNFIEKFTRMWTDFAKTGNPTPKLTNEIPVEWKPIDNSDGYKCLLITDKLNMITEMKITQQLCKSIKNKL</sequence>
<gene>
    <name evidence="8" type="ORF">PV328_004301</name>
</gene>
<comment type="caution">
    <text evidence="8">The sequence shown here is derived from an EMBL/GenBank/DDBJ whole genome shotgun (WGS) entry which is preliminary data.</text>
</comment>
<reference evidence="8" key="2">
    <citation type="submission" date="2023-03" db="EMBL/GenBank/DDBJ databases">
        <authorList>
            <person name="Inwood S.N."/>
            <person name="Skelly J.G."/>
            <person name="Guhlin J."/>
            <person name="Harrop T.W.R."/>
            <person name="Goldson S.G."/>
            <person name="Dearden P.K."/>
        </authorList>
    </citation>
    <scope>NUCLEOTIDE SEQUENCE</scope>
    <source>
        <strain evidence="8">Irish</strain>
        <tissue evidence="8">Whole body</tissue>
    </source>
</reference>
<evidence type="ECO:0000256" key="3">
    <source>
        <dbReference type="ARBA" id="ARBA00022801"/>
    </source>
</evidence>
<dbReference type="Gene3D" id="3.40.50.1820">
    <property type="entry name" value="alpha/beta hydrolase"/>
    <property type="match status" value="1"/>
</dbReference>
<dbReference type="Proteomes" id="UP001168990">
    <property type="component" value="Unassembled WGS sequence"/>
</dbReference>
<dbReference type="Pfam" id="PF00135">
    <property type="entry name" value="COesterase"/>
    <property type="match status" value="1"/>
</dbReference>
<comment type="similarity">
    <text evidence="1 6">Belongs to the type-B carboxylesterase/lipase family.</text>
</comment>
<dbReference type="InterPro" id="IPR019819">
    <property type="entry name" value="Carboxylesterase_B_CS"/>
</dbReference>
<dbReference type="SUPFAM" id="SSF53474">
    <property type="entry name" value="alpha/beta-Hydrolases"/>
    <property type="match status" value="1"/>
</dbReference>
<dbReference type="InterPro" id="IPR002018">
    <property type="entry name" value="CarbesteraseB"/>
</dbReference>
<dbReference type="InterPro" id="IPR019826">
    <property type="entry name" value="Carboxylesterase_B_AS"/>
</dbReference>
<dbReference type="EC" id="3.1.1.-" evidence="6"/>
<keyword evidence="2" id="KW-0719">Serine esterase</keyword>
<dbReference type="InterPro" id="IPR029058">
    <property type="entry name" value="AB_hydrolase_fold"/>
</dbReference>
<evidence type="ECO:0000256" key="2">
    <source>
        <dbReference type="ARBA" id="ARBA00022487"/>
    </source>
</evidence>
<keyword evidence="9" id="KW-1185">Reference proteome</keyword>
<accession>A0AA39FA75</accession>
<keyword evidence="5" id="KW-0325">Glycoprotein</keyword>
<keyword evidence="4" id="KW-1015">Disulfide bond</keyword>
<dbReference type="GO" id="GO:0052689">
    <property type="term" value="F:carboxylic ester hydrolase activity"/>
    <property type="evidence" value="ECO:0007669"/>
    <property type="project" value="UniProtKB-KW"/>
</dbReference>
<feature type="domain" description="Carboxylesterase type B" evidence="7">
    <location>
        <begin position="3"/>
        <end position="515"/>
    </location>
</feature>
<dbReference type="AlphaFoldDB" id="A0AA39FA75"/>
<evidence type="ECO:0000256" key="1">
    <source>
        <dbReference type="ARBA" id="ARBA00005964"/>
    </source>
</evidence>
<evidence type="ECO:0000256" key="4">
    <source>
        <dbReference type="ARBA" id="ARBA00023157"/>
    </source>
</evidence>
<reference evidence="8" key="1">
    <citation type="journal article" date="2023" name="bioRxiv">
        <title>Scaffold-level genome assemblies of two parasitoid biocontrol wasps reveal the parthenogenesis mechanism and an associated novel virus.</title>
        <authorList>
            <person name="Inwood S."/>
            <person name="Skelly J."/>
            <person name="Guhlin J."/>
            <person name="Harrop T."/>
            <person name="Goldson S."/>
            <person name="Dearden P."/>
        </authorList>
    </citation>
    <scope>NUCLEOTIDE SEQUENCE</scope>
    <source>
        <strain evidence="8">Irish</strain>
        <tissue evidence="8">Whole body</tissue>
    </source>
</reference>
<evidence type="ECO:0000259" key="7">
    <source>
        <dbReference type="Pfam" id="PF00135"/>
    </source>
</evidence>
<keyword evidence="3 6" id="KW-0378">Hydrolase</keyword>